<organism evidence="2 3">
    <name type="scientific">Paenibacillus validus</name>
    <dbReference type="NCBI Taxonomy" id="44253"/>
    <lineage>
        <taxon>Bacteria</taxon>
        <taxon>Bacillati</taxon>
        <taxon>Bacillota</taxon>
        <taxon>Bacilli</taxon>
        <taxon>Bacillales</taxon>
        <taxon>Paenibacillaceae</taxon>
        <taxon>Paenibacillus</taxon>
    </lineage>
</organism>
<sequence>MAIRLLTDGGVDFPAEWGGTDPIRTVPLYVTFDGKEFDHSLGLNVFYQEIKTHTNLPKTASPSPQDFIRAFEQYPDDDIILITISSNISSTYQHASMAKSILEESGGGAAKRKIAVLDSKTASMGTGLMLYRLILDVQAGRTFDEIVDRAQQRVPETKTFFYLDTLENVIKGGRLDRAKGAIASVLNIKLVMHASPEGTIEVTDKVRGRKNALNRLIEKFEDIGHGLEERVLGIAHSNCLEEAIALKDRILKRYPFRQAYVTEMGPVIGTYAGEGGLLVCYH</sequence>
<dbReference type="Proteomes" id="UP000450917">
    <property type="component" value="Unassembled WGS sequence"/>
</dbReference>
<dbReference type="PANTHER" id="PTHR33434:SF2">
    <property type="entry name" value="FATTY ACID-BINDING PROTEIN TM_1468"/>
    <property type="match status" value="1"/>
</dbReference>
<dbReference type="PANTHER" id="PTHR33434">
    <property type="entry name" value="DEGV DOMAIN-CONTAINING PROTEIN DR_1986-RELATED"/>
    <property type="match status" value="1"/>
</dbReference>
<dbReference type="Pfam" id="PF02645">
    <property type="entry name" value="DegV"/>
    <property type="match status" value="1"/>
</dbReference>
<dbReference type="PROSITE" id="PS51482">
    <property type="entry name" value="DEGV"/>
    <property type="match status" value="1"/>
</dbReference>
<dbReference type="AlphaFoldDB" id="A0A7X3CR00"/>
<evidence type="ECO:0000256" key="1">
    <source>
        <dbReference type="ARBA" id="ARBA00023121"/>
    </source>
</evidence>
<reference evidence="2 3" key="1">
    <citation type="submission" date="2019-11" db="EMBL/GenBank/DDBJ databases">
        <title>Draft genome sequences of five Paenibacillus species of dairy origin.</title>
        <authorList>
            <person name="Olajide A.M."/>
            <person name="Chen S."/>
            <person name="Lapointe G."/>
        </authorList>
    </citation>
    <scope>NUCLEOTIDE SEQUENCE [LARGE SCALE GENOMIC DNA]</scope>
    <source>
        <strain evidence="2 3">2CS3</strain>
    </source>
</reference>
<keyword evidence="3" id="KW-1185">Reference proteome</keyword>
<dbReference type="EMBL" id="WNZX01000002">
    <property type="protein sequence ID" value="MUG69727.1"/>
    <property type="molecule type" value="Genomic_DNA"/>
</dbReference>
<dbReference type="NCBIfam" id="TIGR00762">
    <property type="entry name" value="DegV"/>
    <property type="match status" value="1"/>
</dbReference>
<proteinExistence type="predicted"/>
<evidence type="ECO:0000313" key="3">
    <source>
        <dbReference type="Proteomes" id="UP000450917"/>
    </source>
</evidence>
<dbReference type="GO" id="GO:0008289">
    <property type="term" value="F:lipid binding"/>
    <property type="evidence" value="ECO:0007669"/>
    <property type="project" value="UniProtKB-KW"/>
</dbReference>
<comment type="caution">
    <text evidence="2">The sequence shown here is derived from an EMBL/GenBank/DDBJ whole genome shotgun (WGS) entry which is preliminary data.</text>
</comment>
<dbReference type="InterPro" id="IPR050270">
    <property type="entry name" value="DegV_domain_contain"/>
</dbReference>
<protein>
    <submittedName>
        <fullName evidence="2">DegV family EDD domain-containing protein</fullName>
    </submittedName>
</protein>
<evidence type="ECO:0000313" key="2">
    <source>
        <dbReference type="EMBL" id="MUG69727.1"/>
    </source>
</evidence>
<dbReference type="SUPFAM" id="SSF82549">
    <property type="entry name" value="DAK1/DegV-like"/>
    <property type="match status" value="1"/>
</dbReference>
<dbReference type="Gene3D" id="3.40.50.10170">
    <property type="match status" value="1"/>
</dbReference>
<name>A0A7X3CR00_9BACL</name>
<dbReference type="RefSeq" id="WP_155614000.1">
    <property type="nucleotide sequence ID" value="NZ_JBDLZV010000001.1"/>
</dbReference>
<accession>A0A7X3CR00</accession>
<dbReference type="InterPro" id="IPR043168">
    <property type="entry name" value="DegV_C"/>
</dbReference>
<dbReference type="InterPro" id="IPR003797">
    <property type="entry name" value="DegV"/>
</dbReference>
<dbReference type="Gene3D" id="3.30.1180.10">
    <property type="match status" value="1"/>
</dbReference>
<gene>
    <name evidence="2" type="ORF">GNP93_03440</name>
</gene>
<keyword evidence="1" id="KW-0446">Lipid-binding</keyword>